<organism evidence="2 3">
    <name type="scientific">Salinivibrio kushneri</name>
    <dbReference type="NCBI Taxonomy" id="1908198"/>
    <lineage>
        <taxon>Bacteria</taxon>
        <taxon>Pseudomonadati</taxon>
        <taxon>Pseudomonadota</taxon>
        <taxon>Gammaproteobacteria</taxon>
        <taxon>Vibrionales</taxon>
        <taxon>Vibrionaceae</taxon>
        <taxon>Salinivibrio</taxon>
    </lineage>
</organism>
<dbReference type="EMBL" id="MUEO01000060">
    <property type="protein sequence ID" value="OOE41380.1"/>
    <property type="molecule type" value="Genomic_DNA"/>
</dbReference>
<evidence type="ECO:0000259" key="1">
    <source>
        <dbReference type="Pfam" id="PF20081"/>
    </source>
</evidence>
<dbReference type="Proteomes" id="UP000188726">
    <property type="component" value="Unassembled WGS sequence"/>
</dbReference>
<dbReference type="Pfam" id="PF20081">
    <property type="entry name" value="DUF6475"/>
    <property type="match status" value="1"/>
</dbReference>
<feature type="domain" description="DUF6475" evidence="1">
    <location>
        <begin position="99"/>
        <end position="187"/>
    </location>
</feature>
<comment type="caution">
    <text evidence="2">The sequence shown here is derived from an EMBL/GenBank/DDBJ whole genome shotgun (WGS) entry which is preliminary data.</text>
</comment>
<reference evidence="2 3" key="1">
    <citation type="journal article" date="2017" name="Genome Announc.">
        <title>Draft Genome Sequences of Salinivibrio proteolyticus, Salinivibrio sharmensis, Salinivibrio siamensis, Salinivibrio costicola subsp. alcaliphilus, Salinivibrio costicola subsp. vallismortis, and 29 New Isolates Belonging to the Genus Salinivibrio.</title>
        <authorList>
            <person name="Lopez-Hermoso C."/>
            <person name="de la Haba R.R."/>
            <person name="Sanchez-Porro C."/>
            <person name="Bayliss S.C."/>
            <person name="Feil E.J."/>
            <person name="Ventosa A."/>
        </authorList>
    </citation>
    <scope>NUCLEOTIDE SEQUENCE [LARGE SCALE GENOMIC DNA]</scope>
    <source>
        <strain evidence="2 3">IC202</strain>
    </source>
</reference>
<dbReference type="RefSeq" id="WP_077459543.1">
    <property type="nucleotide sequence ID" value="NZ_MUEO01000060.1"/>
</dbReference>
<protein>
    <recommendedName>
        <fullName evidence="1">DUF6475 domain-containing protein</fullName>
    </recommendedName>
</protein>
<evidence type="ECO:0000313" key="3">
    <source>
        <dbReference type="Proteomes" id="UP000188726"/>
    </source>
</evidence>
<gene>
    <name evidence="2" type="ORF">BZG09_15670</name>
</gene>
<sequence length="211" mass="23168">MTSNDRKQFATALTDVLAVYGRETSKGVLRVYWEALKHYDLSAVLEALSRHTQNPDNGQFAPKPADLIKLMGGTSNDRALIAWAKVSKAIGSVGGQNSIVFDDALIHAVIHDMGGWPAICQRPEDELKFVAREFENRYRTYLFHQPQSYPSKLIGTAEMGNAQAGFPVDPPLIVGQRETCRLVYKSGSRNESAPKALIETRKLISGGAHAA</sequence>
<accession>A0AB36K1N8</accession>
<dbReference type="AlphaFoldDB" id="A0AB36K1N8"/>
<evidence type="ECO:0000313" key="2">
    <source>
        <dbReference type="EMBL" id="OOE41380.1"/>
    </source>
</evidence>
<name>A0AB36K1N8_9GAMM</name>
<dbReference type="Gene3D" id="1.10.8.200">
    <property type="entry name" value="Replisome organizer (g39p helicase loader/inhibitor protein)"/>
    <property type="match status" value="1"/>
</dbReference>
<proteinExistence type="predicted"/>
<dbReference type="InterPro" id="IPR045521">
    <property type="entry name" value="DUF6475"/>
</dbReference>